<dbReference type="Gene3D" id="2.40.100.10">
    <property type="entry name" value="Cyclophilin-like"/>
    <property type="match status" value="1"/>
</dbReference>
<evidence type="ECO:0000313" key="2">
    <source>
        <dbReference type="EMBL" id="SBT33801.1"/>
    </source>
</evidence>
<dbReference type="InterPro" id="IPR029000">
    <property type="entry name" value="Cyclophilin-like_dom_sf"/>
</dbReference>
<evidence type="ECO:0000259" key="1">
    <source>
        <dbReference type="Pfam" id="PF00160"/>
    </source>
</evidence>
<dbReference type="GO" id="GO:0061630">
    <property type="term" value="F:ubiquitin protein ligase activity"/>
    <property type="evidence" value="ECO:0007669"/>
    <property type="project" value="InterPro"/>
</dbReference>
<organism evidence="2 3">
    <name type="scientific">Plasmodium ovale wallikeri</name>
    <dbReference type="NCBI Taxonomy" id="864142"/>
    <lineage>
        <taxon>Eukaryota</taxon>
        <taxon>Sar</taxon>
        <taxon>Alveolata</taxon>
        <taxon>Apicomplexa</taxon>
        <taxon>Aconoidasida</taxon>
        <taxon>Haemosporida</taxon>
        <taxon>Plasmodiidae</taxon>
        <taxon>Plasmodium</taxon>
        <taxon>Plasmodium (Plasmodium)</taxon>
    </lineage>
</organism>
<dbReference type="InterPro" id="IPR002130">
    <property type="entry name" value="Cyclophilin-type_PPIase_dom"/>
</dbReference>
<proteinExistence type="predicted"/>
<dbReference type="Proteomes" id="UP000078555">
    <property type="component" value="Unassembled WGS sequence"/>
</dbReference>
<dbReference type="PANTHER" id="PTHR13063">
    <property type="entry name" value="ENOS INTERACTING PROTEIN"/>
    <property type="match status" value="1"/>
</dbReference>
<keyword evidence="3" id="KW-1185">Reference proteome</keyword>
<dbReference type="Pfam" id="PF00160">
    <property type="entry name" value="Pro_isomerase"/>
    <property type="match status" value="1"/>
</dbReference>
<keyword evidence="2" id="KW-0413">Isomerase</keyword>
<dbReference type="AlphaFoldDB" id="A0A1A8YQB3"/>
<accession>A0A1A8YQB3</accession>
<dbReference type="GO" id="GO:0003755">
    <property type="term" value="F:peptidyl-prolyl cis-trans isomerase activity"/>
    <property type="evidence" value="ECO:0007669"/>
    <property type="project" value="InterPro"/>
</dbReference>
<name>A0A1A8YQB3_PLAOA</name>
<evidence type="ECO:0000313" key="3">
    <source>
        <dbReference type="Proteomes" id="UP000078555"/>
    </source>
</evidence>
<reference evidence="3" key="1">
    <citation type="submission" date="2016-05" db="EMBL/GenBank/DDBJ databases">
        <authorList>
            <person name="Naeem R."/>
        </authorList>
    </citation>
    <scope>NUCLEOTIDE SEQUENCE [LARGE SCALE GENOMIC DNA]</scope>
</reference>
<protein>
    <submittedName>
        <fullName evidence="2">Peptidyl-prolyl cis-trans isomerase, putative</fullName>
    </submittedName>
</protein>
<dbReference type="InterPro" id="IPR016818">
    <property type="entry name" value="NOSIP"/>
</dbReference>
<gene>
    <name evidence="2" type="ORF">POVWA1_018890</name>
</gene>
<feature type="domain" description="PPIase cyclophilin-type" evidence="1">
    <location>
        <begin position="332"/>
        <end position="425"/>
    </location>
</feature>
<dbReference type="EMBL" id="FLRD01000059">
    <property type="protein sequence ID" value="SBT33801.1"/>
    <property type="molecule type" value="Genomic_DNA"/>
</dbReference>
<sequence length="675" mass="79966">MGKHKHSKDKLYILQSEYRRDALIKKQQNIYVLTPILDIKINVKSESLICISLRPFNDPYCDEDGRLYDKKSVLEEMKKAKENNKMKNVIDIKNLIKANFYKHNNEYICPITRKYFNKNTRILLNRKTGNVYSSEIFKLFQNKNKMFDPITHDYMNKSDLIVLQDPLNSRNNLNELNKNFVQENKDNIPSIQENNAIMSILQEVKNNKMENKNLDLNRQNKQGEILKKRNEEEENKRDRLNIIESKDELKKEDLVEKKDKYFSYSYTDEEEEESSENEIKIKCENYSDNTLAQSVTSTISNVTYKNNFVYLSESQVNDMIYEHVRKKKKNSYIRLITDIGMINIELYTFMYPKLCHNFIFLCEYRYYNKTDIFKKDKNDVIVFFGSSKNNFHSAASGFYWRKKLKKHKLRKKINDEVSINKLKESLMSVNSDNDSDVAIKYVKHSEHRQMQEATCFGNIYLFKYYNQKYSNMFYICLSEEYITGDVCIGKGNPYVNADSYQRKDAHFFFFFAKDSANVRIINAWYIIQPTQCSVFTKCLFHTGAYFLPFPLVVGGSDTLGKLKNMDSFTSGDVKYTLNETIIYTNPFKDVIREMKEKRRKKEEGEQVKGNTERFIDDEVFVENENDNIGKYINWKDLKKNSKSPNSDDMNKSKLNVMKKETFSKTKKSNMDFSCW</sequence>
<dbReference type="SUPFAM" id="SSF50891">
    <property type="entry name" value="Cyclophilin-like"/>
    <property type="match status" value="1"/>
</dbReference>
<dbReference type="GO" id="GO:0005634">
    <property type="term" value="C:nucleus"/>
    <property type="evidence" value="ECO:0007669"/>
    <property type="project" value="TreeGrafter"/>
</dbReference>
<dbReference type="PANTHER" id="PTHR13063:SF10">
    <property type="entry name" value="NITRIC OXIDE SYNTHASE-INTERACTING PROTEIN"/>
    <property type="match status" value="1"/>
</dbReference>